<dbReference type="AlphaFoldDB" id="A0A6J5TYA4"/>
<gene>
    <name evidence="1" type="ORF">CURHAP_LOCUS12982</name>
</gene>
<dbReference type="EMBL" id="CAEKDK010000002">
    <property type="protein sequence ID" value="CAB4268752.1"/>
    <property type="molecule type" value="Genomic_DNA"/>
</dbReference>
<proteinExistence type="predicted"/>
<organism evidence="1 2">
    <name type="scientific">Prunus armeniaca</name>
    <name type="common">Apricot</name>
    <name type="synonym">Armeniaca vulgaris</name>
    <dbReference type="NCBI Taxonomy" id="36596"/>
    <lineage>
        <taxon>Eukaryota</taxon>
        <taxon>Viridiplantae</taxon>
        <taxon>Streptophyta</taxon>
        <taxon>Embryophyta</taxon>
        <taxon>Tracheophyta</taxon>
        <taxon>Spermatophyta</taxon>
        <taxon>Magnoliopsida</taxon>
        <taxon>eudicotyledons</taxon>
        <taxon>Gunneridae</taxon>
        <taxon>Pentapetalae</taxon>
        <taxon>rosids</taxon>
        <taxon>fabids</taxon>
        <taxon>Rosales</taxon>
        <taxon>Rosaceae</taxon>
        <taxon>Amygdaloideae</taxon>
        <taxon>Amygdaleae</taxon>
        <taxon>Prunus</taxon>
    </lineage>
</organism>
<sequence>MKLSTSWEATQGDEEKIEHARKLACVLIASKGSTCCWVHDSSVDLLLGAGFQPRLAAGCRIPA</sequence>
<dbReference type="Proteomes" id="UP000507222">
    <property type="component" value="Unassembled WGS sequence"/>
</dbReference>
<accession>A0A6J5TYA4</accession>
<evidence type="ECO:0000313" key="2">
    <source>
        <dbReference type="Proteomes" id="UP000507222"/>
    </source>
</evidence>
<reference evidence="1 2" key="1">
    <citation type="submission" date="2020-05" db="EMBL/GenBank/DDBJ databases">
        <authorList>
            <person name="Campoy J."/>
            <person name="Schneeberger K."/>
            <person name="Spophaly S."/>
        </authorList>
    </citation>
    <scope>NUCLEOTIDE SEQUENCE [LARGE SCALE GENOMIC DNA]</scope>
    <source>
        <strain evidence="1">PruArmRojPasFocal</strain>
    </source>
</reference>
<protein>
    <submittedName>
        <fullName evidence="1">Uncharacterized protein</fullName>
    </submittedName>
</protein>
<evidence type="ECO:0000313" key="1">
    <source>
        <dbReference type="EMBL" id="CAB4268752.1"/>
    </source>
</evidence>
<name>A0A6J5TYA4_PRUAR</name>